<name>A0A2G6E8A2_9BACT</name>
<evidence type="ECO:0000256" key="4">
    <source>
        <dbReference type="RuleBase" id="RU003651"/>
    </source>
</evidence>
<dbReference type="Pfam" id="PF17758">
    <property type="entry name" value="Prot_ATP_ID_OB_N"/>
    <property type="match status" value="1"/>
</dbReference>
<dbReference type="Proteomes" id="UP000229740">
    <property type="component" value="Unassembled WGS sequence"/>
</dbReference>
<accession>A0A2G6E8A2</accession>
<dbReference type="SUPFAM" id="SSF52540">
    <property type="entry name" value="P-loop containing nucleoside triphosphate hydrolases"/>
    <property type="match status" value="1"/>
</dbReference>
<comment type="caution">
    <text evidence="7">The sequence shown here is derived from an EMBL/GenBank/DDBJ whole genome shotgun (WGS) entry which is preliminary data.</text>
</comment>
<dbReference type="InterPro" id="IPR041626">
    <property type="entry name" value="Prot_ATP_ID_OB_N"/>
</dbReference>
<dbReference type="InterPro" id="IPR003960">
    <property type="entry name" value="ATPase_AAA_CS"/>
</dbReference>
<evidence type="ECO:0000313" key="7">
    <source>
        <dbReference type="EMBL" id="PID58326.1"/>
    </source>
</evidence>
<dbReference type="Pfam" id="PF00004">
    <property type="entry name" value="AAA"/>
    <property type="match status" value="1"/>
</dbReference>
<evidence type="ECO:0000259" key="6">
    <source>
        <dbReference type="SMART" id="SM00382"/>
    </source>
</evidence>
<keyword evidence="2 4" id="KW-0067">ATP-binding</keyword>
<keyword evidence="7" id="KW-0647">Proteasome</keyword>
<evidence type="ECO:0000256" key="1">
    <source>
        <dbReference type="ARBA" id="ARBA00022741"/>
    </source>
</evidence>
<dbReference type="InterPro" id="IPR003959">
    <property type="entry name" value="ATPase_AAA_core"/>
</dbReference>
<dbReference type="PANTHER" id="PTHR23077:SF144">
    <property type="entry name" value="PROTEASOME-ASSOCIATED ATPASE"/>
    <property type="match status" value="1"/>
</dbReference>
<dbReference type="PROSITE" id="PS00674">
    <property type="entry name" value="AAA"/>
    <property type="match status" value="1"/>
</dbReference>
<gene>
    <name evidence="7" type="primary">arc</name>
    <name evidence="7" type="ORF">CSB45_04465</name>
</gene>
<dbReference type="GO" id="GO:0016887">
    <property type="term" value="F:ATP hydrolysis activity"/>
    <property type="evidence" value="ECO:0007669"/>
    <property type="project" value="InterPro"/>
</dbReference>
<dbReference type="GO" id="GO:0005524">
    <property type="term" value="F:ATP binding"/>
    <property type="evidence" value="ECO:0007669"/>
    <property type="project" value="UniProtKB-KW"/>
</dbReference>
<dbReference type="Gene3D" id="2.40.50.140">
    <property type="entry name" value="Nucleic acid-binding proteins"/>
    <property type="match status" value="2"/>
</dbReference>
<dbReference type="InterPro" id="IPR003593">
    <property type="entry name" value="AAA+_ATPase"/>
</dbReference>
<dbReference type="InterPro" id="IPR027417">
    <property type="entry name" value="P-loop_NTPase"/>
</dbReference>
<evidence type="ECO:0000256" key="3">
    <source>
        <dbReference type="ARBA" id="ARBA00023054"/>
    </source>
</evidence>
<organism evidence="7 8">
    <name type="scientific">candidate division KSB3 bacterium</name>
    <dbReference type="NCBI Taxonomy" id="2044937"/>
    <lineage>
        <taxon>Bacteria</taxon>
        <taxon>candidate division KSB3</taxon>
    </lineage>
</organism>
<dbReference type="InterPro" id="IPR050168">
    <property type="entry name" value="AAA_ATPase_domain"/>
</dbReference>
<evidence type="ECO:0000256" key="5">
    <source>
        <dbReference type="SAM" id="Coils"/>
    </source>
</evidence>
<dbReference type="Gene3D" id="3.40.50.300">
    <property type="entry name" value="P-loop containing nucleotide triphosphate hydrolases"/>
    <property type="match status" value="1"/>
</dbReference>
<comment type="similarity">
    <text evidence="4">Belongs to the AAA ATPase family.</text>
</comment>
<dbReference type="InterPro" id="IPR032501">
    <property type="entry name" value="Prot_ATP_ID_OB_2nd"/>
</dbReference>
<evidence type="ECO:0000256" key="2">
    <source>
        <dbReference type="ARBA" id="ARBA00022840"/>
    </source>
</evidence>
<dbReference type="InterPro" id="IPR012340">
    <property type="entry name" value="NA-bd_OB-fold"/>
</dbReference>
<dbReference type="HAMAP" id="MF_02112">
    <property type="entry name" value="ARC_ATPase"/>
    <property type="match status" value="1"/>
</dbReference>
<dbReference type="FunFam" id="3.40.50.300:FF:001025">
    <property type="entry name" value="ATPase family, AAA domain-containing 2B"/>
    <property type="match status" value="1"/>
</dbReference>
<dbReference type="SMART" id="SM00382">
    <property type="entry name" value="AAA"/>
    <property type="match status" value="1"/>
</dbReference>
<feature type="domain" description="AAA+ ATPase" evidence="6">
    <location>
        <begin position="289"/>
        <end position="442"/>
    </location>
</feature>
<dbReference type="Gene3D" id="1.10.8.60">
    <property type="match status" value="1"/>
</dbReference>
<dbReference type="AlphaFoldDB" id="A0A2G6E8A2"/>
<dbReference type="InterPro" id="IPR022482">
    <property type="entry name" value="Proteasome_ATPase"/>
</dbReference>
<evidence type="ECO:0000313" key="8">
    <source>
        <dbReference type="Proteomes" id="UP000229740"/>
    </source>
</evidence>
<protein>
    <submittedName>
        <fullName evidence="7">Proteasome ATPase</fullName>
    </submittedName>
</protein>
<keyword evidence="3 5" id="KW-0175">Coiled coil</keyword>
<dbReference type="GO" id="GO:0000502">
    <property type="term" value="C:proteasome complex"/>
    <property type="evidence" value="ECO:0007669"/>
    <property type="project" value="UniProtKB-KW"/>
</dbReference>
<dbReference type="EMBL" id="PDPS01000023">
    <property type="protein sequence ID" value="PID58326.1"/>
    <property type="molecule type" value="Genomic_DNA"/>
</dbReference>
<reference evidence="7 8" key="1">
    <citation type="submission" date="2017-10" db="EMBL/GenBank/DDBJ databases">
        <title>Novel microbial diversity and functional potential in the marine mammal oral microbiome.</title>
        <authorList>
            <person name="Dudek N.K."/>
            <person name="Sun C.L."/>
            <person name="Burstein D."/>
            <person name="Kantor R.S."/>
            <person name="Aliaga Goltsman D.S."/>
            <person name="Bik E.M."/>
            <person name="Thomas B.C."/>
            <person name="Banfield J.F."/>
            <person name="Relman D.A."/>
        </authorList>
    </citation>
    <scope>NUCLEOTIDE SEQUENCE [LARGE SCALE GENOMIC DNA]</scope>
    <source>
        <strain evidence="7">DOLZORAL124_49_17</strain>
    </source>
</reference>
<dbReference type="NCBIfam" id="TIGR03689">
    <property type="entry name" value="pup_AAA"/>
    <property type="match status" value="1"/>
</dbReference>
<keyword evidence="1 4" id="KW-0547">Nucleotide-binding</keyword>
<dbReference type="Pfam" id="PF16450">
    <property type="entry name" value="Prot_ATP_ID_OB_C"/>
    <property type="match status" value="1"/>
</dbReference>
<dbReference type="GO" id="GO:0010498">
    <property type="term" value="P:proteasomal protein catabolic process"/>
    <property type="evidence" value="ECO:0007669"/>
    <property type="project" value="InterPro"/>
</dbReference>
<sequence>MGEFYRKNDKKNFMRSTMKRLSSHFPGNNAAVQHRLCVFEEHMKELHKHIRFLEGELDELMQKLERNVREFEVLRKKYYRVKEQQRESRRRNERLVSKLQQLKTLIREKQDEIETLCVPPNSYATYIALNDDGSIDIESEGRRLRVTARPGLEPRSFRSGQQLLLNESLNIIGTADQETRGEVVQVKDLLDEKRVIVSGRADEEKVISLADELKDIKISAGDNLLLNPRSNYAVEKLPRQYVEELLLEEVPDVGYEQIGGLEEQIEKIRDAVELSCLYPKEFQAYQLRPPKGVLLYGPPGCGKTMIAKAIAQSLAKKLEEKTGHSAKSFFLNVKGPELLNKYVGETEYKLRQIFSLAREKASDETPVVIFFDEMDALFRLRGSGISSDMEATVVAQFLAEIDGVEALKNVIIIGASNRQDLIDPAVLRPGRLDVKIKIDRPDRTAAKQIFVKYLTADLPIHKDELAEHDNDVDATLDYIIEETVEQMYHVGEDNKFLEVTYAKGGKDIYYFKDFVSGAMIEHIVRRAKKYALKRFLAEQEGGLKCEDFLRAAQDEFKEHEELPNTTNPDDWAKIAGRKGEQIVNVRVLQQSHDDRSEKTIETITAGQYL</sequence>
<dbReference type="PANTHER" id="PTHR23077">
    <property type="entry name" value="AAA-FAMILY ATPASE"/>
    <property type="match status" value="1"/>
</dbReference>
<dbReference type="GO" id="GO:0019941">
    <property type="term" value="P:modification-dependent protein catabolic process"/>
    <property type="evidence" value="ECO:0007669"/>
    <property type="project" value="InterPro"/>
</dbReference>
<feature type="coiled-coil region" evidence="5">
    <location>
        <begin position="43"/>
        <end position="112"/>
    </location>
</feature>
<proteinExistence type="inferred from homology"/>